<evidence type="ECO:0000313" key="2">
    <source>
        <dbReference type="EMBL" id="GJG57198.1"/>
    </source>
</evidence>
<keyword evidence="1" id="KW-0472">Membrane</keyword>
<keyword evidence="1" id="KW-0812">Transmembrane</keyword>
<feature type="transmembrane region" description="Helical" evidence="1">
    <location>
        <begin position="55"/>
        <end position="75"/>
    </location>
</feature>
<dbReference type="GeneID" id="72468104"/>
<feature type="transmembrane region" description="Helical" evidence="1">
    <location>
        <begin position="188"/>
        <end position="213"/>
    </location>
</feature>
<keyword evidence="1" id="KW-1133">Transmembrane helix</keyword>
<proteinExistence type="predicted"/>
<accession>A0A9R1CWG7</accession>
<dbReference type="Proteomes" id="UP000825483">
    <property type="component" value="Unassembled WGS sequence"/>
</dbReference>
<keyword evidence="3" id="KW-1185">Reference proteome</keyword>
<dbReference type="RefSeq" id="WP_223927418.1">
    <property type="nucleotide sequence ID" value="NZ_BPTU01000003.1"/>
</dbReference>
<organism evidence="2 3">
    <name type="scientific">Prevotella lacticifex</name>
    <dbReference type="NCBI Taxonomy" id="2854755"/>
    <lineage>
        <taxon>Bacteria</taxon>
        <taxon>Pseudomonadati</taxon>
        <taxon>Bacteroidota</taxon>
        <taxon>Bacteroidia</taxon>
        <taxon>Bacteroidales</taxon>
        <taxon>Prevotellaceae</taxon>
        <taxon>Prevotella</taxon>
    </lineage>
</organism>
<feature type="transmembrane region" description="Helical" evidence="1">
    <location>
        <begin position="24"/>
        <end position="43"/>
    </location>
</feature>
<gene>
    <name evidence="2" type="ORF">PRLR5076_00490</name>
</gene>
<dbReference type="EMBL" id="BPUB01000001">
    <property type="protein sequence ID" value="GJG57198.1"/>
    <property type="molecule type" value="Genomic_DNA"/>
</dbReference>
<sequence>MKNFNTTRFINLLLWQFAWSKKKLLYMVAGCAAAIIIPALLTISLTRSAFNADNLGGFICAFAFVYFMTSGALIASNIGNKRQRIALFSLPATKLEKFLSRYLHLVVIIPLAALLGIIAGDAIQAIFSLIVAGNCDSVFLSLFKGHWFMSGNGGYAATVITLLLLLLGHSFMLLCGTIFRRHAWIKTMIAQGVVAIIVSTVIALIGFTITMSLDKIFGADQYNVVFAGDGYQIAAQILFLAFLVAGIIASYWGAFRIYSRMQAVNNQWHNL</sequence>
<feature type="transmembrane region" description="Helical" evidence="1">
    <location>
        <begin position="102"/>
        <end position="133"/>
    </location>
</feature>
<feature type="transmembrane region" description="Helical" evidence="1">
    <location>
        <begin position="153"/>
        <end position="176"/>
    </location>
</feature>
<feature type="transmembrane region" description="Helical" evidence="1">
    <location>
        <begin position="233"/>
        <end position="252"/>
    </location>
</feature>
<evidence type="ECO:0000313" key="3">
    <source>
        <dbReference type="Proteomes" id="UP000825483"/>
    </source>
</evidence>
<name>A0A9R1CWG7_9BACT</name>
<dbReference type="AlphaFoldDB" id="A0A9R1CWG7"/>
<protein>
    <submittedName>
        <fullName evidence="2">Uncharacterized protein</fullName>
    </submittedName>
</protein>
<evidence type="ECO:0000256" key="1">
    <source>
        <dbReference type="SAM" id="Phobius"/>
    </source>
</evidence>
<comment type="caution">
    <text evidence="2">The sequence shown here is derived from an EMBL/GenBank/DDBJ whole genome shotgun (WGS) entry which is preliminary data.</text>
</comment>
<reference evidence="2" key="1">
    <citation type="journal article" date="2022" name="Int. J. Syst. Evol. Microbiol.">
        <title>Prevotella lacticifex sp. nov., isolated from the rumen of cows.</title>
        <authorList>
            <person name="Shinkai T."/>
            <person name="Ikeyama N."/>
            <person name="Kumagai M."/>
            <person name="Ohmori H."/>
            <person name="Sakamoto M."/>
            <person name="Ohkuma M."/>
            <person name="Mitsumori M."/>
        </authorList>
    </citation>
    <scope>NUCLEOTIDE SEQUENCE</scope>
    <source>
        <strain evidence="2">R5076</strain>
    </source>
</reference>